<dbReference type="WBParaSite" id="PSAMB.scaffold5271size12136.g26224.t1">
    <property type="protein sequence ID" value="PSAMB.scaffold5271size12136.g26224.t1"/>
    <property type="gene ID" value="PSAMB.scaffold5271size12136.g26224"/>
</dbReference>
<keyword evidence="1" id="KW-1185">Reference proteome</keyword>
<name>A0A914WY22_9BILA</name>
<dbReference type="Proteomes" id="UP000887566">
    <property type="component" value="Unplaced"/>
</dbReference>
<accession>A0A914WY22</accession>
<evidence type="ECO:0000313" key="2">
    <source>
        <dbReference type="WBParaSite" id="PSAMB.scaffold5271size12136.g26224.t1"/>
    </source>
</evidence>
<organism evidence="1 2">
    <name type="scientific">Plectus sambesii</name>
    <dbReference type="NCBI Taxonomy" id="2011161"/>
    <lineage>
        <taxon>Eukaryota</taxon>
        <taxon>Metazoa</taxon>
        <taxon>Ecdysozoa</taxon>
        <taxon>Nematoda</taxon>
        <taxon>Chromadorea</taxon>
        <taxon>Plectida</taxon>
        <taxon>Plectina</taxon>
        <taxon>Plectoidea</taxon>
        <taxon>Plectidae</taxon>
        <taxon>Plectus</taxon>
    </lineage>
</organism>
<protein>
    <submittedName>
        <fullName evidence="2">Uncharacterized protein</fullName>
    </submittedName>
</protein>
<sequence>MAISYAALTRRYRTAADVINAPSRAMFPIGVTAPYIHLNESELFMRCAILADAGPTPNRSSCPPRPPPPFVLWLTTPMTHLWRHSTRASIITFTSPRRGHWMTRSYLCTTPNTGDYGLYEEHTPQMKW</sequence>
<dbReference type="AlphaFoldDB" id="A0A914WY22"/>
<reference evidence="2" key="1">
    <citation type="submission" date="2022-11" db="UniProtKB">
        <authorList>
            <consortium name="WormBaseParasite"/>
        </authorList>
    </citation>
    <scope>IDENTIFICATION</scope>
</reference>
<evidence type="ECO:0000313" key="1">
    <source>
        <dbReference type="Proteomes" id="UP000887566"/>
    </source>
</evidence>
<proteinExistence type="predicted"/>